<name>A0A6L9ED75_9FLAO</name>
<dbReference type="Proteomes" id="UP000475249">
    <property type="component" value="Unassembled WGS sequence"/>
</dbReference>
<keyword evidence="2" id="KW-1185">Reference proteome</keyword>
<sequence>MSQKIYIPESVRAVSDFYGDLLYDIDQFENIKDHLEAIAARMWEGVQQKHDGVLNEISNYHWKHLGKDKATLVEEDLDHEDCRQAIANEFGFRRWSEVLHLNRPYNGDFERAINLMLAGELKELDILLTANDKLLNSKSDYGHKATLLHYAVSNGVELWRQRVPLNLPEIVELLIQKGINTRAKMKVYNGEYAAAELLLSSAHPLEAGVLPELRKLFQV</sequence>
<dbReference type="EMBL" id="WXYO01000005">
    <property type="protein sequence ID" value="NAS12714.1"/>
    <property type="molecule type" value="Genomic_DNA"/>
</dbReference>
<dbReference type="AlphaFoldDB" id="A0A6L9ED75"/>
<reference evidence="1 2" key="1">
    <citation type="submission" date="2020-01" db="EMBL/GenBank/DDBJ databases">
        <title>Bacteria diversity of Porities sp.</title>
        <authorList>
            <person name="Wang G."/>
        </authorList>
    </citation>
    <scope>NUCLEOTIDE SEQUENCE [LARGE SCALE GENOMIC DNA]</scope>
    <source>
        <strain evidence="1 2">R33</strain>
    </source>
</reference>
<gene>
    <name evidence="1" type="ORF">GTQ38_11915</name>
</gene>
<dbReference type="InterPro" id="IPR036770">
    <property type="entry name" value="Ankyrin_rpt-contain_sf"/>
</dbReference>
<dbReference type="Gene3D" id="1.25.40.20">
    <property type="entry name" value="Ankyrin repeat-containing domain"/>
    <property type="match status" value="1"/>
</dbReference>
<dbReference type="RefSeq" id="WP_161435742.1">
    <property type="nucleotide sequence ID" value="NZ_WXYO01000005.1"/>
</dbReference>
<evidence type="ECO:0000313" key="1">
    <source>
        <dbReference type="EMBL" id="NAS12714.1"/>
    </source>
</evidence>
<comment type="caution">
    <text evidence="1">The sequence shown here is derived from an EMBL/GenBank/DDBJ whole genome shotgun (WGS) entry which is preliminary data.</text>
</comment>
<protein>
    <recommendedName>
        <fullName evidence="3">Ankyrin repeat domain-containing protein</fullName>
    </recommendedName>
</protein>
<evidence type="ECO:0000313" key="2">
    <source>
        <dbReference type="Proteomes" id="UP000475249"/>
    </source>
</evidence>
<organism evidence="1 2">
    <name type="scientific">Poritiphilus flavus</name>
    <dbReference type="NCBI Taxonomy" id="2697053"/>
    <lineage>
        <taxon>Bacteria</taxon>
        <taxon>Pseudomonadati</taxon>
        <taxon>Bacteroidota</taxon>
        <taxon>Flavobacteriia</taxon>
        <taxon>Flavobacteriales</taxon>
        <taxon>Flavobacteriaceae</taxon>
        <taxon>Poritiphilus</taxon>
    </lineage>
</organism>
<proteinExistence type="predicted"/>
<accession>A0A6L9ED75</accession>
<evidence type="ECO:0008006" key="3">
    <source>
        <dbReference type="Google" id="ProtNLM"/>
    </source>
</evidence>